<keyword evidence="3" id="KW-1185">Reference proteome</keyword>
<accession>A0A0B2ARI3</accession>
<evidence type="ECO:0000313" key="2">
    <source>
        <dbReference type="EMBL" id="KHL04527.1"/>
    </source>
</evidence>
<sequence length="191" mass="20600">MGRLIVQETISADGFAADPEGRTSFMEPFIGGAAEGFARRQSELIEGLSGMLMGARTYEGFSKFWPTDASANELLAPSLNSLRRYVFSHSHTEAPWGDLGSCEVVSGDTGEAIRRIKAESEGDIGCWGSLNLVRELLDLGEVDELRLVVAPSMIGQGRRFGSGAPLQLSLREACTYDDALVEMVYDVGASE</sequence>
<feature type="domain" description="Bacterial bifunctional deaminase-reductase C-terminal" evidence="1">
    <location>
        <begin position="4"/>
        <end position="177"/>
    </location>
</feature>
<dbReference type="OrthoDB" id="7342392at2"/>
<protein>
    <recommendedName>
        <fullName evidence="1">Bacterial bifunctional deaminase-reductase C-terminal domain-containing protein</fullName>
    </recommendedName>
</protein>
<dbReference type="RefSeq" id="WP_043120626.1">
    <property type="nucleotide sequence ID" value="NZ_JTDL01000077.1"/>
</dbReference>
<dbReference type="AlphaFoldDB" id="A0A0B2ARI3"/>
<dbReference type="SUPFAM" id="SSF53597">
    <property type="entry name" value="Dihydrofolate reductase-like"/>
    <property type="match status" value="1"/>
</dbReference>
<dbReference type="Proteomes" id="UP000030982">
    <property type="component" value="Unassembled WGS sequence"/>
</dbReference>
<dbReference type="Pfam" id="PF01872">
    <property type="entry name" value="RibD_C"/>
    <property type="match status" value="1"/>
</dbReference>
<dbReference type="EMBL" id="JTDL01000077">
    <property type="protein sequence ID" value="KHL04527.1"/>
    <property type="molecule type" value="Genomic_DNA"/>
</dbReference>
<comment type="caution">
    <text evidence="2">The sequence shown here is derived from an EMBL/GenBank/DDBJ whole genome shotgun (WGS) entry which is preliminary data.</text>
</comment>
<dbReference type="STRING" id="1338436.LK10_04875"/>
<dbReference type="Gene3D" id="3.40.430.10">
    <property type="entry name" value="Dihydrofolate Reductase, subunit A"/>
    <property type="match status" value="1"/>
</dbReference>
<organism evidence="2 3">
    <name type="scientific">Sinomonas humi</name>
    <dbReference type="NCBI Taxonomy" id="1338436"/>
    <lineage>
        <taxon>Bacteria</taxon>
        <taxon>Bacillati</taxon>
        <taxon>Actinomycetota</taxon>
        <taxon>Actinomycetes</taxon>
        <taxon>Micrococcales</taxon>
        <taxon>Micrococcaceae</taxon>
        <taxon>Sinomonas</taxon>
    </lineage>
</organism>
<name>A0A0B2ARI3_9MICC</name>
<proteinExistence type="predicted"/>
<dbReference type="InterPro" id="IPR024072">
    <property type="entry name" value="DHFR-like_dom_sf"/>
</dbReference>
<evidence type="ECO:0000313" key="3">
    <source>
        <dbReference type="Proteomes" id="UP000030982"/>
    </source>
</evidence>
<dbReference type="InterPro" id="IPR002734">
    <property type="entry name" value="RibDG_C"/>
</dbReference>
<evidence type="ECO:0000259" key="1">
    <source>
        <dbReference type="Pfam" id="PF01872"/>
    </source>
</evidence>
<dbReference type="GO" id="GO:0009231">
    <property type="term" value="P:riboflavin biosynthetic process"/>
    <property type="evidence" value="ECO:0007669"/>
    <property type="project" value="InterPro"/>
</dbReference>
<dbReference type="GO" id="GO:0008703">
    <property type="term" value="F:5-amino-6-(5-phosphoribosylamino)uracil reductase activity"/>
    <property type="evidence" value="ECO:0007669"/>
    <property type="project" value="InterPro"/>
</dbReference>
<reference evidence="2 3" key="1">
    <citation type="submission" date="2014-09" db="EMBL/GenBank/DDBJ databases">
        <title>Genome sequence of Sinomonas sp. MUSC 117.</title>
        <authorList>
            <person name="Lee L.-H."/>
        </authorList>
    </citation>
    <scope>NUCLEOTIDE SEQUENCE [LARGE SCALE GENOMIC DNA]</scope>
    <source>
        <strain evidence="2 3">MUSC 117</strain>
    </source>
</reference>
<gene>
    <name evidence="2" type="ORF">LK10_04875</name>
</gene>